<dbReference type="GeneID" id="25910701"/>
<feature type="compositionally biased region" description="Low complexity" evidence="1">
    <location>
        <begin position="224"/>
        <end position="240"/>
    </location>
</feature>
<accession>A0A0L0FMS2</accession>
<dbReference type="Proteomes" id="UP000054560">
    <property type="component" value="Unassembled WGS sequence"/>
</dbReference>
<evidence type="ECO:0000313" key="2">
    <source>
        <dbReference type="EMBL" id="KNC77338.1"/>
    </source>
</evidence>
<dbReference type="RefSeq" id="XP_014151240.1">
    <property type="nucleotide sequence ID" value="XM_014295765.1"/>
</dbReference>
<name>A0A0L0FMS2_9EUKA</name>
<feature type="compositionally biased region" description="Basic and acidic residues" evidence="1">
    <location>
        <begin position="1"/>
        <end position="29"/>
    </location>
</feature>
<dbReference type="AlphaFoldDB" id="A0A0L0FMS2"/>
<dbReference type="EMBL" id="KQ242764">
    <property type="protein sequence ID" value="KNC77338.1"/>
    <property type="molecule type" value="Genomic_DNA"/>
</dbReference>
<feature type="compositionally biased region" description="Polar residues" evidence="1">
    <location>
        <begin position="30"/>
        <end position="42"/>
    </location>
</feature>
<reference evidence="2 3" key="1">
    <citation type="submission" date="2011-02" db="EMBL/GenBank/DDBJ databases">
        <title>The Genome Sequence of Sphaeroforma arctica JP610.</title>
        <authorList>
            <consortium name="The Broad Institute Genome Sequencing Platform"/>
            <person name="Russ C."/>
            <person name="Cuomo C."/>
            <person name="Young S.K."/>
            <person name="Zeng Q."/>
            <person name="Gargeya S."/>
            <person name="Alvarado L."/>
            <person name="Berlin A."/>
            <person name="Chapman S.B."/>
            <person name="Chen Z."/>
            <person name="Freedman E."/>
            <person name="Gellesch M."/>
            <person name="Goldberg J."/>
            <person name="Griggs A."/>
            <person name="Gujja S."/>
            <person name="Heilman E."/>
            <person name="Heiman D."/>
            <person name="Howarth C."/>
            <person name="Mehta T."/>
            <person name="Neiman D."/>
            <person name="Pearson M."/>
            <person name="Roberts A."/>
            <person name="Saif S."/>
            <person name="Shea T."/>
            <person name="Shenoy N."/>
            <person name="Sisk P."/>
            <person name="Stolte C."/>
            <person name="Sykes S."/>
            <person name="White J."/>
            <person name="Yandava C."/>
            <person name="Burger G."/>
            <person name="Gray M.W."/>
            <person name="Holland P.W.H."/>
            <person name="King N."/>
            <person name="Lang F.B.F."/>
            <person name="Roger A.J."/>
            <person name="Ruiz-Trillo I."/>
            <person name="Haas B."/>
            <person name="Nusbaum C."/>
            <person name="Birren B."/>
        </authorList>
    </citation>
    <scope>NUCLEOTIDE SEQUENCE [LARGE SCALE GENOMIC DNA]</scope>
    <source>
        <strain evidence="2 3">JP610</strain>
    </source>
</reference>
<evidence type="ECO:0000313" key="3">
    <source>
        <dbReference type="Proteomes" id="UP000054560"/>
    </source>
</evidence>
<sequence length="246" mass="26387">MANIADKESVSNDEDATKEHSKSVPHRDTQQPQQPCSPGASKSDTRTHIDAYSDIYGGWKGGTDGGTDGGTSSPKSPQTHQKASPPMSPANPLSRPYTPPLPSSLSQKTTHRQLATTHIQSPLHTQASTNTQGNIGLQLGAEMGFGGVTDDSDDKVNMNRSESVGRFTVQSRSSSAKLKSPVQHEFYRTPSHLTKSADGMKNQELGVQWSFGEEDTRDMLLLPSGDVSSSNMSSSSTPQSPTEHYS</sequence>
<organism evidence="2 3">
    <name type="scientific">Sphaeroforma arctica JP610</name>
    <dbReference type="NCBI Taxonomy" id="667725"/>
    <lineage>
        <taxon>Eukaryota</taxon>
        <taxon>Ichthyosporea</taxon>
        <taxon>Ichthyophonida</taxon>
        <taxon>Sphaeroforma</taxon>
    </lineage>
</organism>
<keyword evidence="3" id="KW-1185">Reference proteome</keyword>
<gene>
    <name evidence="2" type="ORF">SARC_10197</name>
</gene>
<proteinExistence type="predicted"/>
<feature type="compositionally biased region" description="Polar residues" evidence="1">
    <location>
        <begin position="158"/>
        <end position="177"/>
    </location>
</feature>
<feature type="compositionally biased region" description="Gly residues" evidence="1">
    <location>
        <begin position="58"/>
        <end position="69"/>
    </location>
</feature>
<feature type="region of interest" description="Disordered" evidence="1">
    <location>
        <begin position="221"/>
        <end position="246"/>
    </location>
</feature>
<feature type="compositionally biased region" description="Polar residues" evidence="1">
    <location>
        <begin position="103"/>
        <end position="135"/>
    </location>
</feature>
<evidence type="ECO:0000256" key="1">
    <source>
        <dbReference type="SAM" id="MobiDB-lite"/>
    </source>
</evidence>
<protein>
    <submittedName>
        <fullName evidence="2">Uncharacterized protein</fullName>
    </submittedName>
</protein>
<feature type="region of interest" description="Disordered" evidence="1">
    <location>
        <begin position="1"/>
        <end position="182"/>
    </location>
</feature>